<keyword evidence="1" id="KW-0245">EGF-like domain</keyword>
<reference evidence="4" key="1">
    <citation type="submission" date="2015-12" db="EMBL/GenBank/DDBJ databases">
        <title>De novo transcriptome assembly of four potential Pierce s Disease insect vectors from Arizona vineyards.</title>
        <authorList>
            <person name="Tassone E.E."/>
        </authorList>
    </citation>
    <scope>NUCLEOTIDE SEQUENCE</scope>
</reference>
<dbReference type="InterPro" id="IPR000742">
    <property type="entry name" value="EGF"/>
</dbReference>
<accession>A0A1B6CE24</accession>
<gene>
    <name evidence="4" type="ORF">g.8499</name>
</gene>
<feature type="domain" description="EGF-like" evidence="3">
    <location>
        <begin position="22"/>
        <end position="61"/>
    </location>
</feature>
<feature type="chain" id="PRO_5008580316" description="EGF-like domain-containing protein" evidence="2">
    <location>
        <begin position="20"/>
        <end position="404"/>
    </location>
</feature>
<dbReference type="PROSITE" id="PS01186">
    <property type="entry name" value="EGF_2"/>
    <property type="match status" value="2"/>
</dbReference>
<name>A0A1B6CE24_9HEMI</name>
<evidence type="ECO:0000256" key="2">
    <source>
        <dbReference type="SAM" id="SignalP"/>
    </source>
</evidence>
<dbReference type="Gene3D" id="2.10.25.10">
    <property type="entry name" value="Laminin"/>
    <property type="match status" value="1"/>
</dbReference>
<evidence type="ECO:0000259" key="3">
    <source>
        <dbReference type="PROSITE" id="PS50026"/>
    </source>
</evidence>
<evidence type="ECO:0000313" key="4">
    <source>
        <dbReference type="EMBL" id="JAS11704.1"/>
    </source>
</evidence>
<evidence type="ECO:0000256" key="1">
    <source>
        <dbReference type="PROSITE-ProRule" id="PRU00076"/>
    </source>
</evidence>
<dbReference type="EMBL" id="GEDC01025594">
    <property type="protein sequence ID" value="JAS11704.1"/>
    <property type="molecule type" value="Transcribed_RNA"/>
</dbReference>
<proteinExistence type="predicted"/>
<organism evidence="4">
    <name type="scientific">Clastoptera arizonana</name>
    <name type="common">Arizona spittle bug</name>
    <dbReference type="NCBI Taxonomy" id="38151"/>
    <lineage>
        <taxon>Eukaryota</taxon>
        <taxon>Metazoa</taxon>
        <taxon>Ecdysozoa</taxon>
        <taxon>Arthropoda</taxon>
        <taxon>Hexapoda</taxon>
        <taxon>Insecta</taxon>
        <taxon>Pterygota</taxon>
        <taxon>Neoptera</taxon>
        <taxon>Paraneoptera</taxon>
        <taxon>Hemiptera</taxon>
        <taxon>Auchenorrhyncha</taxon>
        <taxon>Cercopoidea</taxon>
        <taxon>Clastopteridae</taxon>
        <taxon>Clastoptera</taxon>
    </lineage>
</organism>
<dbReference type="SMART" id="SM00181">
    <property type="entry name" value="EGF"/>
    <property type="match status" value="7"/>
</dbReference>
<feature type="domain" description="EGF-like" evidence="3">
    <location>
        <begin position="124"/>
        <end position="163"/>
    </location>
</feature>
<sequence>MLILLQAAFVAVFIPFSQGMIGGNPCVPNPCGTGTQCYVTSGRPVCSCLPGHWGNPLTYCQRGECQDSNDCPGSRACKDYRCVDVCAGQCGSNSDCVVRNHVPVCSCPPQYTGDPFTSCRRMDPQELCLPNPCGPNAKCEAINSVPTCSCLQGYVGSPLSGCRHECESDSECGPTQSCQNYRCASPCSSGVCAPTANCDVVNHRAVCSCPTGYLGNPYISCRAECLTHSDCPSDRPSCLYSKCVNPCAGVCGVGANCRVRDGTTAVCSCPKDMTGDPFVRCRPFDQNDLCEPNPCGTNARCQPGHDRTGKERPVCTCIPGYLGDPLSYCRRGECSTDSDCRGDQNCINYSCSSSCTGQCGVGASCNAKQHIALCSCPPGTTGDALSRCYDLPPPARARANYYKK</sequence>
<protein>
    <recommendedName>
        <fullName evidence="3">EGF-like domain-containing protein</fullName>
    </recommendedName>
</protein>
<keyword evidence="2" id="KW-0732">Signal</keyword>
<feature type="signal peptide" evidence="2">
    <location>
        <begin position="1"/>
        <end position="19"/>
    </location>
</feature>
<dbReference type="PROSITE" id="PS50026">
    <property type="entry name" value="EGF_3"/>
    <property type="match status" value="3"/>
</dbReference>
<feature type="domain" description="EGF-like" evidence="3">
    <location>
        <begin position="286"/>
        <end position="330"/>
    </location>
</feature>
<dbReference type="AlphaFoldDB" id="A0A1B6CE24"/>
<dbReference type="PANTHER" id="PTHR22963">
    <property type="entry name" value="ENDOGLIN-RELATED"/>
    <property type="match status" value="1"/>
</dbReference>
<dbReference type="PANTHER" id="PTHR22963:SF39">
    <property type="entry name" value="DUMPY"/>
    <property type="match status" value="1"/>
</dbReference>
<comment type="caution">
    <text evidence="1">Lacks conserved residue(s) required for the propagation of feature annotation.</text>
</comment>